<dbReference type="RefSeq" id="XP_066651857.1">
    <property type="nucleotide sequence ID" value="XM_066798423.1"/>
</dbReference>
<feature type="region of interest" description="Disordered" evidence="1">
    <location>
        <begin position="312"/>
        <end position="350"/>
    </location>
</feature>
<keyword evidence="2" id="KW-1133">Transmembrane helix</keyword>
<feature type="region of interest" description="Disordered" evidence="1">
    <location>
        <begin position="99"/>
        <end position="124"/>
    </location>
</feature>
<comment type="caution">
    <text evidence="3">The sequence shown here is derived from an EMBL/GenBank/DDBJ whole genome shotgun (WGS) entry which is preliminary data.</text>
</comment>
<keyword evidence="2" id="KW-0472">Membrane</keyword>
<reference evidence="3 4" key="1">
    <citation type="submission" date="2024-04" db="EMBL/GenBank/DDBJ databases">
        <title>Phyllosticta paracitricarpa is synonymous to the EU quarantine fungus P. citricarpa based on phylogenomic analyses.</title>
        <authorList>
            <consortium name="Lawrence Berkeley National Laboratory"/>
            <person name="Van ingen-buijs V.A."/>
            <person name="Van westerhoven A.C."/>
            <person name="Haridas S."/>
            <person name="Skiadas P."/>
            <person name="Martin F."/>
            <person name="Groenewald J.Z."/>
            <person name="Crous P.W."/>
            <person name="Seidl M.F."/>
        </authorList>
    </citation>
    <scope>NUCLEOTIDE SEQUENCE [LARGE SCALE GENOMIC DNA]</scope>
    <source>
        <strain evidence="3 4">CPC 17464</strain>
    </source>
</reference>
<organism evidence="3 4">
    <name type="scientific">Phyllosticta citribraziliensis</name>
    <dbReference type="NCBI Taxonomy" id="989973"/>
    <lineage>
        <taxon>Eukaryota</taxon>
        <taxon>Fungi</taxon>
        <taxon>Dikarya</taxon>
        <taxon>Ascomycota</taxon>
        <taxon>Pezizomycotina</taxon>
        <taxon>Dothideomycetes</taxon>
        <taxon>Dothideomycetes incertae sedis</taxon>
        <taxon>Botryosphaeriales</taxon>
        <taxon>Phyllostictaceae</taxon>
        <taxon>Phyllosticta</taxon>
    </lineage>
</organism>
<protein>
    <submittedName>
        <fullName evidence="3">Uncharacterized protein</fullName>
    </submittedName>
</protein>
<dbReference type="Proteomes" id="UP001360953">
    <property type="component" value="Unassembled WGS sequence"/>
</dbReference>
<evidence type="ECO:0000256" key="1">
    <source>
        <dbReference type="SAM" id="MobiDB-lite"/>
    </source>
</evidence>
<name>A0ABR1LC03_9PEZI</name>
<gene>
    <name evidence="3" type="ORF">J3D65DRAFT_606144</name>
</gene>
<proteinExistence type="predicted"/>
<evidence type="ECO:0000313" key="3">
    <source>
        <dbReference type="EMBL" id="KAK7532189.1"/>
    </source>
</evidence>
<sequence>MAKELTRTTWFLWFWQTQPGKKKRKMKSLVLNVAAAKSTTTRAPRISARMIALQTHVGETWQDIKLPVPIILLPVSLDSLGKTGSVMTNARLMLKTDSSMTRPTSRLAPRYNEGDAHPLEPTSEDFQLNVPNRLPALKTLQHHLHIGTSNKYQRGLFSSLGVFKESNVLFSVTTYPPYGPLNLVFSRTIRSSIQPLLPIYSINPFLSYIPFTARTQLFCLSAASHQLIHKQPQNAPPAKMTTYSNFSLKPLPRPPPPSHVPARGPQQQPTDDPYALSTTEDGGLLSEESQRPSTSPNRTLQVAALTNAANSVTADDPTPTQANNSTPTQASNPGPTQPNSRPSQPPSMFSRGLRATRRFLSSRWPSLAIGSGFALSLGVAGVWVWYLVRLDAEERKKWNSRYGGSVGDGGGGGR</sequence>
<feature type="compositionally biased region" description="Polar residues" evidence="1">
    <location>
        <begin position="312"/>
        <end position="342"/>
    </location>
</feature>
<evidence type="ECO:0000256" key="2">
    <source>
        <dbReference type="SAM" id="Phobius"/>
    </source>
</evidence>
<keyword evidence="2" id="KW-0812">Transmembrane</keyword>
<feature type="region of interest" description="Disordered" evidence="1">
    <location>
        <begin position="231"/>
        <end position="298"/>
    </location>
</feature>
<evidence type="ECO:0000313" key="4">
    <source>
        <dbReference type="Proteomes" id="UP001360953"/>
    </source>
</evidence>
<feature type="transmembrane region" description="Helical" evidence="2">
    <location>
        <begin position="364"/>
        <end position="388"/>
    </location>
</feature>
<keyword evidence="4" id="KW-1185">Reference proteome</keyword>
<dbReference type="EMBL" id="JBBPEH010000011">
    <property type="protein sequence ID" value="KAK7532189.1"/>
    <property type="molecule type" value="Genomic_DNA"/>
</dbReference>
<accession>A0ABR1LC03</accession>
<feature type="compositionally biased region" description="Polar residues" evidence="1">
    <location>
        <begin position="266"/>
        <end position="280"/>
    </location>
</feature>
<dbReference type="GeneID" id="92031329"/>